<dbReference type="WBParaSite" id="SPAL_0000340000.1">
    <property type="protein sequence ID" value="SPAL_0000340000.1"/>
    <property type="gene ID" value="SPAL_0000340000"/>
</dbReference>
<evidence type="ECO:0000256" key="1">
    <source>
        <dbReference type="SAM" id="SignalP"/>
    </source>
</evidence>
<name>A0A0N5BBJ3_STREA</name>
<feature type="chain" id="PRO_5005894258" evidence="1">
    <location>
        <begin position="24"/>
        <end position="147"/>
    </location>
</feature>
<dbReference type="Pfam" id="PF00271">
    <property type="entry name" value="Helicase_C"/>
    <property type="match status" value="1"/>
</dbReference>
<feature type="domain" description="Helicase C-terminal" evidence="2">
    <location>
        <begin position="10"/>
        <end position="147"/>
    </location>
</feature>
<dbReference type="AlphaFoldDB" id="A0A0N5BBJ3"/>
<evidence type="ECO:0000313" key="4">
    <source>
        <dbReference type="WBParaSite" id="SPAL_0000340000.1"/>
    </source>
</evidence>
<dbReference type="InterPro" id="IPR027417">
    <property type="entry name" value="P-loop_NTPase"/>
</dbReference>
<keyword evidence="3" id="KW-1185">Reference proteome</keyword>
<reference evidence="4" key="1">
    <citation type="submission" date="2017-02" db="UniProtKB">
        <authorList>
            <consortium name="WormBaseParasite"/>
        </authorList>
    </citation>
    <scope>IDENTIFICATION</scope>
</reference>
<dbReference type="PROSITE" id="PS51194">
    <property type="entry name" value="HELICASE_CTER"/>
    <property type="match status" value="1"/>
</dbReference>
<protein>
    <submittedName>
        <fullName evidence="4">Helicase C-terminal domain-containing protein</fullName>
    </submittedName>
</protein>
<dbReference type="STRING" id="174720.A0A0N5BBJ3"/>
<dbReference type="SUPFAM" id="SSF52540">
    <property type="entry name" value="P-loop containing nucleoside triphosphate hydrolases"/>
    <property type="match status" value="1"/>
</dbReference>
<organism evidence="3 4">
    <name type="scientific">Strongyloides papillosus</name>
    <name type="common">Intestinal threadworm</name>
    <dbReference type="NCBI Taxonomy" id="174720"/>
    <lineage>
        <taxon>Eukaryota</taxon>
        <taxon>Metazoa</taxon>
        <taxon>Ecdysozoa</taxon>
        <taxon>Nematoda</taxon>
        <taxon>Chromadorea</taxon>
        <taxon>Rhabditida</taxon>
        <taxon>Tylenchina</taxon>
        <taxon>Panagrolaimomorpha</taxon>
        <taxon>Strongyloidoidea</taxon>
        <taxon>Strongyloididae</taxon>
        <taxon>Strongyloides</taxon>
    </lineage>
</organism>
<evidence type="ECO:0000313" key="3">
    <source>
        <dbReference type="Proteomes" id="UP000046392"/>
    </source>
</evidence>
<feature type="signal peptide" evidence="1">
    <location>
        <begin position="1"/>
        <end position="23"/>
    </location>
</feature>
<dbReference type="Proteomes" id="UP000046392">
    <property type="component" value="Unplaced"/>
</dbReference>
<evidence type="ECO:0000259" key="2">
    <source>
        <dbReference type="PROSITE" id="PS51194"/>
    </source>
</evidence>
<dbReference type="InterPro" id="IPR001650">
    <property type="entry name" value="Helicase_C-like"/>
</dbReference>
<accession>A0A0N5BBJ3</accession>
<dbReference type="PANTHER" id="PTHR47958">
    <property type="entry name" value="ATP-DEPENDENT RNA HELICASE DBP3"/>
    <property type="match status" value="1"/>
</dbReference>
<keyword evidence="1" id="KW-0732">Signal</keyword>
<proteinExistence type="predicted"/>
<dbReference type="Gene3D" id="3.40.50.300">
    <property type="entry name" value="P-loop containing nucleotide triphosphate hydrolases"/>
    <property type="match status" value="1"/>
</dbReference>
<sequence length="147" mass="17323">METRKIALLSLLLTFQVLDSGNKQPIIFCKTKNSANLIAEFLVKNDFICCVLHGDLDQKIRMNLIISFNNNTNIIVLTHVVAREMDFKEIYQTINFELNVNFIEFCIKMEKISELINLYYVFYDKKEDDHLKEQLKKYFTRTIGTID</sequence>